<dbReference type="PANTHER" id="PTHR47545">
    <property type="entry name" value="MULTIFUNCTIONAL CCA PROTEIN"/>
    <property type="match status" value="1"/>
</dbReference>
<dbReference type="EMBL" id="CP065938">
    <property type="protein sequence ID" value="UWX06661.1"/>
    <property type="molecule type" value="Genomic_DNA"/>
</dbReference>
<name>A0ABY5Y471_9BACT</name>
<gene>
    <name evidence="3" type="ORF">JBF11_04970</name>
</gene>
<proteinExistence type="predicted"/>
<reference evidence="3" key="1">
    <citation type="submission" date="2020-12" db="EMBL/GenBank/DDBJ databases">
        <title>Taurinivorans muris gen. nov., sp. nov., fundamental and realized metabolic niche of a ubiquitous sulfidogenic bacterium in the murine intestine.</title>
        <authorList>
            <person name="Ye H."/>
            <person name="Hanson B.T."/>
            <person name="Loy A."/>
        </authorList>
    </citation>
    <scope>NUCLEOTIDE SEQUENCE</scope>
    <source>
        <strain evidence="3">LT0009</strain>
    </source>
</reference>
<dbReference type="Proteomes" id="UP001058120">
    <property type="component" value="Chromosome"/>
</dbReference>
<dbReference type="InterPro" id="IPR050124">
    <property type="entry name" value="tRNA_CCA-adding_enzyme"/>
</dbReference>
<evidence type="ECO:0000259" key="2">
    <source>
        <dbReference type="Pfam" id="PF12627"/>
    </source>
</evidence>
<dbReference type="Gene3D" id="1.10.3090.10">
    <property type="entry name" value="cca-adding enzyme, domain 2"/>
    <property type="match status" value="1"/>
</dbReference>
<accession>A0ABY5Y471</accession>
<sequence>MPMSESKAICKTILRNGYDAYLINTALQNEINALLNIQEFSIACDVDAETLQKLFPNLDESEEPGELAVLKGESGCIFRFYPINCSADAHPEALRKFFTQRMVTQLKKYNPELYEAVVSTENFMRSDEVFADFSCGYIKLQGIPHLTLNKNYVLAIRALRFAANYDLPIDPNTWVAIVKNASNIVNYISGHAFVEEWRLVSAESMWRFFELLKESSILHGIIPELGALTAVKQHTNKKTNDEESVFDFTIRCLKYYPEELLHYDWVGAVAVLFHAIGKAYAAERVDDRWYFTQFHRIGAKITRKILYRMHFESDDIDTICAIIGNQIRFQSMMTDRGMQKFLELPHQERLIELARAQIKAIPNGNYTNFNHNIKFMERGTTPLSMREPLLNGNEIMEYTNLAPGPKVGRLREALLNAQVIGEVKNTEEAIRFVIENMDKIPD</sequence>
<evidence type="ECO:0000313" key="3">
    <source>
        <dbReference type="EMBL" id="UWX06661.1"/>
    </source>
</evidence>
<evidence type="ECO:0000313" key="4">
    <source>
        <dbReference type="Proteomes" id="UP001058120"/>
    </source>
</evidence>
<organism evidence="3 4">
    <name type="scientific">Taurinivorans muris</name>
    <dbReference type="NCBI Taxonomy" id="2787751"/>
    <lineage>
        <taxon>Bacteria</taxon>
        <taxon>Pseudomonadati</taxon>
        <taxon>Thermodesulfobacteriota</taxon>
        <taxon>Desulfovibrionia</taxon>
        <taxon>Desulfovibrionales</taxon>
        <taxon>Desulfovibrionaceae</taxon>
        <taxon>Taurinivorans</taxon>
    </lineage>
</organism>
<keyword evidence="4" id="KW-1185">Reference proteome</keyword>
<dbReference type="SUPFAM" id="SSF81891">
    <property type="entry name" value="Poly A polymerase C-terminal region-like"/>
    <property type="match status" value="1"/>
</dbReference>
<dbReference type="Pfam" id="PF12627">
    <property type="entry name" value="PolyA_pol_RNAbd"/>
    <property type="match status" value="1"/>
</dbReference>
<evidence type="ECO:0000256" key="1">
    <source>
        <dbReference type="ARBA" id="ARBA00022741"/>
    </source>
</evidence>
<feature type="domain" description="tRNA nucleotidyltransferase/poly(A) polymerase RNA and SrmB- binding" evidence="2">
    <location>
        <begin position="167"/>
        <end position="225"/>
    </location>
</feature>
<protein>
    <submittedName>
        <fullName evidence="3">HD family phosphohydrolase</fullName>
    </submittedName>
</protein>
<dbReference type="InterPro" id="IPR032828">
    <property type="entry name" value="PolyA_RNA-bd"/>
</dbReference>
<dbReference type="RefSeq" id="WP_334316272.1">
    <property type="nucleotide sequence ID" value="NZ_CP065938.1"/>
</dbReference>
<dbReference type="Gene3D" id="1.10.246.80">
    <property type="match status" value="1"/>
</dbReference>
<keyword evidence="1" id="KW-0547">Nucleotide-binding</keyword>